<proteinExistence type="predicted"/>
<accession>A0A6L3SYK6</accession>
<dbReference type="CDD" id="cd00586">
    <property type="entry name" value="4HBT"/>
    <property type="match status" value="1"/>
</dbReference>
<keyword evidence="1" id="KW-1133">Transmembrane helix</keyword>
<keyword evidence="1" id="KW-0472">Membrane</keyword>
<name>A0A6L3SYK6_9HYPH</name>
<gene>
    <name evidence="2" type="ORF">F6X53_19660</name>
</gene>
<sequence>MNRRTLRSLAWAPTIGLSWLWGLGFFYAIHVTLTYGWLGFLAFAGPNAAGLYLFGHVLGAPHRNPAEIVRRVEGRFTGLFLLAQVAAIGVTVYGLVAYVLLPLFGANAALAAILVLLVGAATGHAASVRTLRWLHAGYLVVGVAAALVALAGLAGGPPAPPVPLAAFDERFYGLVLPSLVGFLLGPWSDVQQWQRVVAIHRAGGSIRAAYAGGALLFLGLLLLNATLAALSGPGIPILSADGIPGAQAAVTGAVARAGLSPAAGAFLVWTLVAMVSTIDSFYCATRWLLTSVTTRSVSPILAFVPAGLVASPLWTLVAALAAAGAVSAAGLSMMYLMLPFATLFVGATLCLVCETVSGRQAYDGVLCGLIGLAASLVFLAGYVAPEGALLGLSPIIAAIGALPAIGGLAGRAGPAADPGSVAAAGALPQAVPTLVVPKEEAVASHGFDGPWFVLQLIPTYDDTNSVGNVYFANYFRWVGKARELFFNVCMPDFDLATTGFYVLTRSFSHDFRREAREFEPVFVRIRIASHNRKFVTLSHEIHSRTQGLLGRGEQTLMFVDTVRYRPLDIPASIMAGFMPHFVRDEAAPPLRARGVAALVPEEG</sequence>
<dbReference type="SUPFAM" id="SSF54637">
    <property type="entry name" value="Thioesterase/thiol ester dehydrase-isomerase"/>
    <property type="match status" value="1"/>
</dbReference>
<feature type="transmembrane region" description="Helical" evidence="1">
    <location>
        <begin position="390"/>
        <end position="410"/>
    </location>
</feature>
<feature type="transmembrane region" description="Helical" evidence="1">
    <location>
        <begin position="208"/>
        <end position="230"/>
    </location>
</feature>
<evidence type="ECO:0000313" key="2">
    <source>
        <dbReference type="EMBL" id="KAB1077304.1"/>
    </source>
</evidence>
<feature type="transmembrane region" description="Helical" evidence="1">
    <location>
        <begin position="301"/>
        <end position="326"/>
    </location>
</feature>
<feature type="transmembrane region" description="Helical" evidence="1">
    <location>
        <begin position="106"/>
        <end position="126"/>
    </location>
</feature>
<dbReference type="OrthoDB" id="513711at2"/>
<protein>
    <submittedName>
        <fullName evidence="2">Acyl-CoA thioesterase</fullName>
    </submittedName>
</protein>
<feature type="transmembrane region" description="Helical" evidence="1">
    <location>
        <begin position="332"/>
        <end position="353"/>
    </location>
</feature>
<feature type="transmembrane region" description="Helical" evidence="1">
    <location>
        <begin position="171"/>
        <end position="187"/>
    </location>
</feature>
<dbReference type="InterPro" id="IPR029069">
    <property type="entry name" value="HotDog_dom_sf"/>
</dbReference>
<keyword evidence="1" id="KW-0812">Transmembrane</keyword>
<dbReference type="Proteomes" id="UP000474159">
    <property type="component" value="Unassembled WGS sequence"/>
</dbReference>
<dbReference type="Pfam" id="PF13279">
    <property type="entry name" value="4HBT_2"/>
    <property type="match status" value="1"/>
</dbReference>
<comment type="caution">
    <text evidence="2">The sequence shown here is derived from an EMBL/GenBank/DDBJ whole genome shotgun (WGS) entry which is preliminary data.</text>
</comment>
<dbReference type="Gene3D" id="3.10.129.10">
    <property type="entry name" value="Hotdog Thioesterase"/>
    <property type="match status" value="1"/>
</dbReference>
<evidence type="ECO:0000256" key="1">
    <source>
        <dbReference type="SAM" id="Phobius"/>
    </source>
</evidence>
<feature type="transmembrane region" description="Helical" evidence="1">
    <location>
        <begin position="138"/>
        <end position="159"/>
    </location>
</feature>
<dbReference type="RefSeq" id="WP_151001886.1">
    <property type="nucleotide sequence ID" value="NZ_BPQY01000632.1"/>
</dbReference>
<dbReference type="AlphaFoldDB" id="A0A6L3SYK6"/>
<keyword evidence="3" id="KW-1185">Reference proteome</keyword>
<organism evidence="2 3">
    <name type="scientific">Methylobacterium soli</name>
    <dbReference type="NCBI Taxonomy" id="553447"/>
    <lineage>
        <taxon>Bacteria</taxon>
        <taxon>Pseudomonadati</taxon>
        <taxon>Pseudomonadota</taxon>
        <taxon>Alphaproteobacteria</taxon>
        <taxon>Hyphomicrobiales</taxon>
        <taxon>Methylobacteriaceae</taxon>
        <taxon>Methylobacterium</taxon>
    </lineage>
</organism>
<evidence type="ECO:0000313" key="3">
    <source>
        <dbReference type="Proteomes" id="UP000474159"/>
    </source>
</evidence>
<feature type="transmembrane region" description="Helical" evidence="1">
    <location>
        <begin position="266"/>
        <end position="289"/>
    </location>
</feature>
<feature type="transmembrane region" description="Helical" evidence="1">
    <location>
        <begin position="35"/>
        <end position="55"/>
    </location>
</feature>
<feature type="transmembrane region" description="Helical" evidence="1">
    <location>
        <begin position="9"/>
        <end position="29"/>
    </location>
</feature>
<dbReference type="EMBL" id="VZZK01000022">
    <property type="protein sequence ID" value="KAB1077304.1"/>
    <property type="molecule type" value="Genomic_DNA"/>
</dbReference>
<feature type="transmembrane region" description="Helical" evidence="1">
    <location>
        <begin position="365"/>
        <end position="384"/>
    </location>
</feature>
<feature type="transmembrane region" description="Helical" evidence="1">
    <location>
        <begin position="76"/>
        <end position="100"/>
    </location>
</feature>
<reference evidence="2 3" key="1">
    <citation type="submission" date="2019-09" db="EMBL/GenBank/DDBJ databases">
        <title>YIM 48816 draft genome.</title>
        <authorList>
            <person name="Jiang L."/>
        </authorList>
    </citation>
    <scope>NUCLEOTIDE SEQUENCE [LARGE SCALE GENOMIC DNA]</scope>
    <source>
        <strain evidence="2 3">YIM 48816</strain>
    </source>
</reference>